<dbReference type="GO" id="GO:0003700">
    <property type="term" value="F:DNA-binding transcription factor activity"/>
    <property type="evidence" value="ECO:0007669"/>
    <property type="project" value="InterPro"/>
</dbReference>
<gene>
    <name evidence="14" type="primary">cueR</name>
    <name evidence="14" type="ORF">PG915_12995</name>
</gene>
<keyword evidence="10" id="KW-0804">Transcription</keyword>
<dbReference type="SUPFAM" id="SSF46955">
    <property type="entry name" value="Putative DNA-binding domain"/>
    <property type="match status" value="1"/>
</dbReference>
<evidence type="ECO:0000256" key="10">
    <source>
        <dbReference type="ARBA" id="ARBA00023163"/>
    </source>
</evidence>
<accession>A0AAU8BI53</accession>
<dbReference type="EMBL" id="CP115920">
    <property type="protein sequence ID" value="XCD15490.1"/>
    <property type="molecule type" value="Genomic_DNA"/>
</dbReference>
<evidence type="ECO:0000256" key="4">
    <source>
        <dbReference type="ARBA" id="ARBA00022490"/>
    </source>
</evidence>
<keyword evidence="6" id="KW-0186">Copper</keyword>
<comment type="subcellular location">
    <subcellularLocation>
        <location evidence="1">Cytoplasm</location>
    </subcellularLocation>
</comment>
<dbReference type="InterPro" id="IPR011789">
    <property type="entry name" value="CueR"/>
</dbReference>
<dbReference type="InterPro" id="IPR000551">
    <property type="entry name" value="MerR-type_HTH_dom"/>
</dbReference>
<evidence type="ECO:0000313" key="14">
    <source>
        <dbReference type="EMBL" id="XCD15490.1"/>
    </source>
</evidence>
<keyword evidence="5" id="KW-0479">Metal-binding</keyword>
<reference evidence="14" key="1">
    <citation type="submission" date="2023-01" db="EMBL/GenBank/DDBJ databases">
        <title>Vibrio sp. CB1-14 genome sequencing.</title>
        <authorList>
            <person name="Otstavnykh N."/>
            <person name="Isaeva M."/>
            <person name="Meleshko D."/>
        </authorList>
    </citation>
    <scope>NUCLEOTIDE SEQUENCE</scope>
    <source>
        <strain evidence="14">CB1-14</strain>
    </source>
</reference>
<evidence type="ECO:0000256" key="9">
    <source>
        <dbReference type="ARBA" id="ARBA00023159"/>
    </source>
</evidence>
<proteinExistence type="predicted"/>
<name>A0AAU8BI53_9VIBR</name>
<evidence type="ECO:0000256" key="6">
    <source>
        <dbReference type="ARBA" id="ARBA00023008"/>
    </source>
</evidence>
<evidence type="ECO:0000256" key="1">
    <source>
        <dbReference type="ARBA" id="ARBA00004496"/>
    </source>
</evidence>
<evidence type="ECO:0000256" key="3">
    <source>
        <dbReference type="ARBA" id="ARBA00017250"/>
    </source>
</evidence>
<dbReference type="RefSeq" id="WP_353496895.1">
    <property type="nucleotide sequence ID" value="NZ_CP115920.1"/>
</dbReference>
<dbReference type="PANTHER" id="PTHR30204:SF16">
    <property type="entry name" value="HTH-TYPE TRANSCRIPTIONAL REGULATOR CUER"/>
    <property type="match status" value="1"/>
</dbReference>
<keyword evidence="9" id="KW-0010">Activator</keyword>
<dbReference type="GO" id="GO:0003677">
    <property type="term" value="F:DNA binding"/>
    <property type="evidence" value="ECO:0007669"/>
    <property type="project" value="UniProtKB-KW"/>
</dbReference>
<evidence type="ECO:0000256" key="2">
    <source>
        <dbReference type="ARBA" id="ARBA00011738"/>
    </source>
</evidence>
<dbReference type="PANTHER" id="PTHR30204">
    <property type="entry name" value="REDOX-CYCLING DRUG-SENSING TRANSCRIPTIONAL ACTIVATOR SOXR"/>
    <property type="match status" value="1"/>
</dbReference>
<evidence type="ECO:0000256" key="11">
    <source>
        <dbReference type="ARBA" id="ARBA00031472"/>
    </source>
</evidence>
<dbReference type="NCBIfam" id="TIGR02044">
    <property type="entry name" value="CueR"/>
    <property type="match status" value="1"/>
</dbReference>
<dbReference type="PRINTS" id="PR00040">
    <property type="entry name" value="HTHMERR"/>
</dbReference>
<protein>
    <recommendedName>
        <fullName evidence="3">HTH-type transcriptional regulator CueR</fullName>
    </recommendedName>
    <alternativeName>
        <fullName evidence="12">Copper efflux regulator</fullName>
    </alternativeName>
    <alternativeName>
        <fullName evidence="11">Copper export regulator</fullName>
    </alternativeName>
</protein>
<evidence type="ECO:0000259" key="13">
    <source>
        <dbReference type="PROSITE" id="PS50937"/>
    </source>
</evidence>
<keyword evidence="7" id="KW-0805">Transcription regulation</keyword>
<dbReference type="AlphaFoldDB" id="A0AAU8BI53"/>
<evidence type="ECO:0000256" key="5">
    <source>
        <dbReference type="ARBA" id="ARBA00022723"/>
    </source>
</evidence>
<evidence type="ECO:0000256" key="7">
    <source>
        <dbReference type="ARBA" id="ARBA00023015"/>
    </source>
</evidence>
<sequence length="132" mass="15071">MNISEVAKRTGLTAKSIRLYEDKQLISLPEREGNGYRVYGEHHIEELRVIARAKGVGFTLDECRELVLISMNEQRMSAEVKKKATEKLDEVRKKILELHTIESQLIDWISLCPGDENSTCPIVDDLKKGCTR</sequence>
<evidence type="ECO:0000256" key="12">
    <source>
        <dbReference type="ARBA" id="ARBA00032335"/>
    </source>
</evidence>
<dbReference type="GO" id="GO:0045893">
    <property type="term" value="P:positive regulation of DNA-templated transcription"/>
    <property type="evidence" value="ECO:0007669"/>
    <property type="project" value="InterPro"/>
</dbReference>
<dbReference type="GO" id="GO:0005737">
    <property type="term" value="C:cytoplasm"/>
    <property type="evidence" value="ECO:0007669"/>
    <property type="project" value="UniProtKB-SubCell"/>
</dbReference>
<dbReference type="KEGG" id="vck:PG915_12995"/>
<dbReference type="InterPro" id="IPR009061">
    <property type="entry name" value="DNA-bd_dom_put_sf"/>
</dbReference>
<dbReference type="GO" id="GO:0005507">
    <property type="term" value="F:copper ion binding"/>
    <property type="evidence" value="ECO:0007669"/>
    <property type="project" value="InterPro"/>
</dbReference>
<evidence type="ECO:0000256" key="8">
    <source>
        <dbReference type="ARBA" id="ARBA00023125"/>
    </source>
</evidence>
<dbReference type="SMART" id="SM00422">
    <property type="entry name" value="HTH_MERR"/>
    <property type="match status" value="1"/>
</dbReference>
<dbReference type="PROSITE" id="PS50937">
    <property type="entry name" value="HTH_MERR_2"/>
    <property type="match status" value="1"/>
</dbReference>
<organism evidence="14">
    <name type="scientific">Vibrio chaetopteri</name>
    <dbReference type="NCBI Taxonomy" id="3016528"/>
    <lineage>
        <taxon>Bacteria</taxon>
        <taxon>Pseudomonadati</taxon>
        <taxon>Pseudomonadota</taxon>
        <taxon>Gammaproteobacteria</taxon>
        <taxon>Vibrionales</taxon>
        <taxon>Vibrionaceae</taxon>
        <taxon>Vibrio</taxon>
    </lineage>
</organism>
<keyword evidence="8" id="KW-0238">DNA-binding</keyword>
<dbReference type="PROSITE" id="PS00552">
    <property type="entry name" value="HTH_MERR_1"/>
    <property type="match status" value="1"/>
</dbReference>
<comment type="subunit">
    <text evidence="2">Homodimer.</text>
</comment>
<dbReference type="Pfam" id="PF13411">
    <property type="entry name" value="MerR_1"/>
    <property type="match status" value="1"/>
</dbReference>
<dbReference type="InterPro" id="IPR047057">
    <property type="entry name" value="MerR_fam"/>
</dbReference>
<dbReference type="Gene3D" id="1.10.1660.10">
    <property type="match status" value="1"/>
</dbReference>
<keyword evidence="4" id="KW-0963">Cytoplasm</keyword>
<feature type="domain" description="HTH merR-type" evidence="13">
    <location>
        <begin position="1"/>
        <end position="69"/>
    </location>
</feature>